<evidence type="ECO:0000313" key="3">
    <source>
        <dbReference type="Proteomes" id="UP001307889"/>
    </source>
</evidence>
<accession>A0ABN7AD30</accession>
<organism evidence="2 3">
    <name type="scientific">Nesidiocoris tenuis</name>
    <dbReference type="NCBI Taxonomy" id="355587"/>
    <lineage>
        <taxon>Eukaryota</taxon>
        <taxon>Metazoa</taxon>
        <taxon>Ecdysozoa</taxon>
        <taxon>Arthropoda</taxon>
        <taxon>Hexapoda</taxon>
        <taxon>Insecta</taxon>
        <taxon>Pterygota</taxon>
        <taxon>Neoptera</taxon>
        <taxon>Paraneoptera</taxon>
        <taxon>Hemiptera</taxon>
        <taxon>Heteroptera</taxon>
        <taxon>Panheteroptera</taxon>
        <taxon>Cimicomorpha</taxon>
        <taxon>Miridae</taxon>
        <taxon>Dicyphina</taxon>
        <taxon>Nesidiocoris</taxon>
    </lineage>
</organism>
<dbReference type="EMBL" id="AP028909">
    <property type="protein sequence ID" value="BES89069.1"/>
    <property type="molecule type" value="Genomic_DNA"/>
</dbReference>
<reference evidence="2 3" key="1">
    <citation type="submission" date="2023-09" db="EMBL/GenBank/DDBJ databases">
        <title>Nesidiocoris tenuis whole genome shotgun sequence.</title>
        <authorList>
            <person name="Shibata T."/>
            <person name="Shimoda M."/>
            <person name="Kobayashi T."/>
            <person name="Uehara T."/>
        </authorList>
    </citation>
    <scope>NUCLEOTIDE SEQUENCE [LARGE SCALE GENOMIC DNA]</scope>
    <source>
        <strain evidence="2 3">Japan</strain>
    </source>
</reference>
<evidence type="ECO:0000313" key="2">
    <source>
        <dbReference type="EMBL" id="BES89069.1"/>
    </source>
</evidence>
<keyword evidence="3" id="KW-1185">Reference proteome</keyword>
<feature type="compositionally biased region" description="Polar residues" evidence="1">
    <location>
        <begin position="86"/>
        <end position="101"/>
    </location>
</feature>
<name>A0ABN7AD30_9HEMI</name>
<feature type="region of interest" description="Disordered" evidence="1">
    <location>
        <begin position="81"/>
        <end position="101"/>
    </location>
</feature>
<sequence>MEDRRKCKALITFPPQIQLNRFGTMGTPSSPLLVQGLELLDHKPRTNLASRVEERPKKIISARASLGQGFDRIETGPVLDRLKNGTAGNNESYDTYDLQGT</sequence>
<protein>
    <submittedName>
        <fullName evidence="2">Uncharacterized protein</fullName>
    </submittedName>
</protein>
<gene>
    <name evidence="2" type="ORF">NTJ_01876</name>
</gene>
<dbReference type="Proteomes" id="UP001307889">
    <property type="component" value="Chromosome 1"/>
</dbReference>
<proteinExistence type="predicted"/>
<evidence type="ECO:0000256" key="1">
    <source>
        <dbReference type="SAM" id="MobiDB-lite"/>
    </source>
</evidence>